<keyword evidence="4" id="KW-1185">Reference proteome</keyword>
<dbReference type="SUPFAM" id="SSF53474">
    <property type="entry name" value="alpha/beta-Hydrolases"/>
    <property type="match status" value="1"/>
</dbReference>
<evidence type="ECO:0000313" key="4">
    <source>
        <dbReference type="Proteomes" id="UP001156706"/>
    </source>
</evidence>
<dbReference type="InterPro" id="IPR029058">
    <property type="entry name" value="AB_hydrolase_fold"/>
</dbReference>
<dbReference type="Proteomes" id="UP001156706">
    <property type="component" value="Unassembled WGS sequence"/>
</dbReference>
<dbReference type="PANTHER" id="PTHR12277:SF81">
    <property type="entry name" value="PROTEIN ABHD13"/>
    <property type="match status" value="1"/>
</dbReference>
<organism evidence="3 4">
    <name type="scientific">Chitinimonas prasina</name>
    <dbReference type="NCBI Taxonomy" id="1434937"/>
    <lineage>
        <taxon>Bacteria</taxon>
        <taxon>Pseudomonadati</taxon>
        <taxon>Pseudomonadota</taxon>
        <taxon>Betaproteobacteria</taxon>
        <taxon>Neisseriales</taxon>
        <taxon>Chitinibacteraceae</taxon>
        <taxon>Chitinimonas</taxon>
    </lineage>
</organism>
<dbReference type="Gene3D" id="3.40.50.1820">
    <property type="entry name" value="alpha/beta hydrolase"/>
    <property type="match status" value="1"/>
</dbReference>
<keyword evidence="1" id="KW-0812">Transmembrane</keyword>
<name>A0ABQ5YPD9_9NEIS</name>
<evidence type="ECO:0000256" key="1">
    <source>
        <dbReference type="SAM" id="Phobius"/>
    </source>
</evidence>
<comment type="caution">
    <text evidence="3">The sequence shown here is derived from an EMBL/GenBank/DDBJ whole genome shotgun (WGS) entry which is preliminary data.</text>
</comment>
<keyword evidence="1" id="KW-1133">Transmembrane helix</keyword>
<protein>
    <recommendedName>
        <fullName evidence="2">Serine aminopeptidase S33 domain-containing protein</fullName>
    </recommendedName>
</protein>
<dbReference type="RefSeq" id="WP_284198278.1">
    <property type="nucleotide sequence ID" value="NZ_BSOG01000007.1"/>
</dbReference>
<keyword evidence="1" id="KW-0472">Membrane</keyword>
<reference evidence="4" key="1">
    <citation type="journal article" date="2019" name="Int. J. Syst. Evol. Microbiol.">
        <title>The Global Catalogue of Microorganisms (GCM) 10K type strain sequencing project: providing services to taxonomists for standard genome sequencing and annotation.</title>
        <authorList>
            <consortium name="The Broad Institute Genomics Platform"/>
            <consortium name="The Broad Institute Genome Sequencing Center for Infectious Disease"/>
            <person name="Wu L."/>
            <person name="Ma J."/>
        </authorList>
    </citation>
    <scope>NUCLEOTIDE SEQUENCE [LARGE SCALE GENOMIC DNA]</scope>
    <source>
        <strain evidence="4">NBRC 110044</strain>
    </source>
</reference>
<dbReference type="Pfam" id="PF12146">
    <property type="entry name" value="Hydrolase_4"/>
    <property type="match status" value="1"/>
</dbReference>
<accession>A0ABQ5YPD9</accession>
<dbReference type="InterPro" id="IPR022742">
    <property type="entry name" value="Hydrolase_4"/>
</dbReference>
<dbReference type="EMBL" id="BSOG01000007">
    <property type="protein sequence ID" value="GLR15211.1"/>
    <property type="molecule type" value="Genomic_DNA"/>
</dbReference>
<evidence type="ECO:0000259" key="2">
    <source>
        <dbReference type="Pfam" id="PF12146"/>
    </source>
</evidence>
<feature type="transmembrane region" description="Helical" evidence="1">
    <location>
        <begin position="6"/>
        <end position="31"/>
    </location>
</feature>
<sequence>MTAAGVASALLRIALGTTCAVMLLWLLLYLLQERLLFQPQPLADAQRTATGRLPGTETLSLVSPEGHTLRGWLRKPDQTGPWPLLLYFGGNAEEVSHILAEQAAWPGWAIATLNYRGFGDSQGEAGEAALRADALLLYDHLSRRSDVQASRIVAMGRSMGTGVVVALAAERKLSGLVLITPYDSLTAVAQRHYRWVPVRWLLRHHFDSAAQAPQRHEPALFLVAGEDQLIPKAHAQRLHDAWRGSKIWVELPNTGHGDLSSAPAYDVALRSFLQGIAQGTEGAPRK</sequence>
<proteinExistence type="predicted"/>
<evidence type="ECO:0000313" key="3">
    <source>
        <dbReference type="EMBL" id="GLR15211.1"/>
    </source>
</evidence>
<feature type="domain" description="Serine aminopeptidase S33" evidence="2">
    <location>
        <begin position="95"/>
        <end position="195"/>
    </location>
</feature>
<gene>
    <name evidence="3" type="ORF">GCM10007907_40010</name>
</gene>
<dbReference type="PANTHER" id="PTHR12277">
    <property type="entry name" value="ALPHA/BETA HYDROLASE DOMAIN-CONTAINING PROTEIN"/>
    <property type="match status" value="1"/>
</dbReference>